<dbReference type="PANTHER" id="PTHR30146">
    <property type="entry name" value="LACI-RELATED TRANSCRIPTIONAL REPRESSOR"/>
    <property type="match status" value="1"/>
</dbReference>
<evidence type="ECO:0000259" key="4">
    <source>
        <dbReference type="PROSITE" id="PS50932"/>
    </source>
</evidence>
<keyword evidence="1" id="KW-0805">Transcription regulation</keyword>
<dbReference type="Gene3D" id="3.40.50.2300">
    <property type="match status" value="2"/>
</dbReference>
<dbReference type="GO" id="GO:0003700">
    <property type="term" value="F:DNA-binding transcription factor activity"/>
    <property type="evidence" value="ECO:0007669"/>
    <property type="project" value="TreeGrafter"/>
</dbReference>
<reference evidence="5 6" key="1">
    <citation type="submission" date="2016-08" db="EMBL/GenBank/DDBJ databases">
        <title>Genome sequencing of Paenibacillus sp. TI45-13ar, isolated from Korean traditional nuruk.</title>
        <authorList>
            <person name="Kim S.-J."/>
        </authorList>
    </citation>
    <scope>NUCLEOTIDE SEQUENCE [LARGE SCALE GENOMIC DNA]</scope>
    <source>
        <strain evidence="5 6">TI45-13ar</strain>
    </source>
</reference>
<name>A0A1E3L5T5_9BACL</name>
<dbReference type="EMBL" id="MDER01000031">
    <property type="protein sequence ID" value="ODP29197.1"/>
    <property type="molecule type" value="Genomic_DNA"/>
</dbReference>
<dbReference type="RefSeq" id="WP_069326656.1">
    <property type="nucleotide sequence ID" value="NZ_MDER01000031.1"/>
</dbReference>
<dbReference type="CDD" id="cd06267">
    <property type="entry name" value="PBP1_LacI_sugar_binding-like"/>
    <property type="match status" value="1"/>
</dbReference>
<dbReference type="SUPFAM" id="SSF47413">
    <property type="entry name" value="lambda repressor-like DNA-binding domains"/>
    <property type="match status" value="1"/>
</dbReference>
<organism evidence="5 6">
    <name type="scientific">Paenibacillus nuruki</name>
    <dbReference type="NCBI Taxonomy" id="1886670"/>
    <lineage>
        <taxon>Bacteria</taxon>
        <taxon>Bacillati</taxon>
        <taxon>Bacillota</taxon>
        <taxon>Bacilli</taxon>
        <taxon>Bacillales</taxon>
        <taxon>Paenibacillaceae</taxon>
        <taxon>Paenibacillus</taxon>
    </lineage>
</organism>
<dbReference type="InterPro" id="IPR046335">
    <property type="entry name" value="LacI/GalR-like_sensor"/>
</dbReference>
<dbReference type="Proteomes" id="UP000094578">
    <property type="component" value="Unassembled WGS sequence"/>
</dbReference>
<evidence type="ECO:0000313" key="6">
    <source>
        <dbReference type="Proteomes" id="UP000094578"/>
    </source>
</evidence>
<dbReference type="PRINTS" id="PR00036">
    <property type="entry name" value="HTHLACI"/>
</dbReference>
<dbReference type="PROSITE" id="PS50932">
    <property type="entry name" value="HTH_LACI_2"/>
    <property type="match status" value="1"/>
</dbReference>
<dbReference type="GO" id="GO:0000976">
    <property type="term" value="F:transcription cis-regulatory region binding"/>
    <property type="evidence" value="ECO:0007669"/>
    <property type="project" value="TreeGrafter"/>
</dbReference>
<dbReference type="SUPFAM" id="SSF53822">
    <property type="entry name" value="Periplasmic binding protein-like I"/>
    <property type="match status" value="1"/>
</dbReference>
<keyword evidence="3" id="KW-0804">Transcription</keyword>
<dbReference type="InterPro" id="IPR028082">
    <property type="entry name" value="Peripla_BP_I"/>
</dbReference>
<dbReference type="Gene3D" id="1.10.260.40">
    <property type="entry name" value="lambda repressor-like DNA-binding domains"/>
    <property type="match status" value="1"/>
</dbReference>
<evidence type="ECO:0000256" key="2">
    <source>
        <dbReference type="ARBA" id="ARBA00023125"/>
    </source>
</evidence>
<accession>A0A1E3L5T5</accession>
<dbReference type="SMART" id="SM00354">
    <property type="entry name" value="HTH_LACI"/>
    <property type="match status" value="1"/>
</dbReference>
<comment type="caution">
    <text evidence="5">The sequence shown here is derived from an EMBL/GenBank/DDBJ whole genome shotgun (WGS) entry which is preliminary data.</text>
</comment>
<dbReference type="Pfam" id="PF13377">
    <property type="entry name" value="Peripla_BP_3"/>
    <property type="match status" value="1"/>
</dbReference>
<proteinExistence type="predicted"/>
<dbReference type="CDD" id="cd01392">
    <property type="entry name" value="HTH_LacI"/>
    <property type="match status" value="1"/>
</dbReference>
<dbReference type="AlphaFoldDB" id="A0A1E3L5T5"/>
<dbReference type="Pfam" id="PF00356">
    <property type="entry name" value="LacI"/>
    <property type="match status" value="1"/>
</dbReference>
<dbReference type="PROSITE" id="PS00356">
    <property type="entry name" value="HTH_LACI_1"/>
    <property type="match status" value="1"/>
</dbReference>
<dbReference type="InterPro" id="IPR000843">
    <property type="entry name" value="HTH_LacI"/>
</dbReference>
<evidence type="ECO:0000256" key="1">
    <source>
        <dbReference type="ARBA" id="ARBA00023015"/>
    </source>
</evidence>
<gene>
    <name evidence="5" type="ORF">PTI45_01206</name>
</gene>
<dbReference type="STRING" id="1886670.PTI45_01206"/>
<sequence length="323" mass="36340">MITIKDIAKLAGVSYSTVSKALNHDPRIKPATREKVLAVAEKHHYRKNIMAQQLSSGRSNIIGFVLDELNNPLFANISGNLHAELKKLGYQMILVVADEGMDVLDHLRVDGCIFWDYEMTDRAAFWQRFANIQIPCFVLGTDDSPNSPYIKIDRKEGIYKAVEHLKNNGHTQIGFIGNSQPIKLEGYREALQRTGLEWNEDYILPAYSSWEDGYFAIRNYEWTAHAPTAFIGLNNMVTRGALRALLEAGYKVPSDISLIGYDDLPDMQYAEVALTTIGPPLDELAIQAAELIVALIRGEQVQYPVVIQPQLYHRQSVALYQAT</sequence>
<evidence type="ECO:0000256" key="3">
    <source>
        <dbReference type="ARBA" id="ARBA00023163"/>
    </source>
</evidence>
<protein>
    <submittedName>
        <fullName evidence="5">Putative HTH-type transcriptional repressor ExuR</fullName>
    </submittedName>
</protein>
<keyword evidence="6" id="KW-1185">Reference proteome</keyword>
<dbReference type="PANTHER" id="PTHR30146:SF109">
    <property type="entry name" value="HTH-TYPE TRANSCRIPTIONAL REGULATOR GALS"/>
    <property type="match status" value="1"/>
</dbReference>
<dbReference type="PATRIC" id="fig|1886670.3.peg.1230"/>
<evidence type="ECO:0000313" key="5">
    <source>
        <dbReference type="EMBL" id="ODP29197.1"/>
    </source>
</evidence>
<dbReference type="InterPro" id="IPR010982">
    <property type="entry name" value="Lambda_DNA-bd_dom_sf"/>
</dbReference>
<feature type="domain" description="HTH lacI-type" evidence="4">
    <location>
        <begin position="2"/>
        <end position="56"/>
    </location>
</feature>
<keyword evidence="2" id="KW-0238">DNA-binding</keyword>